<dbReference type="PANTHER" id="PTHR23259:SF70">
    <property type="entry name" value="ACCESSORY GLAND PROTEIN ACP62F-RELATED"/>
    <property type="match status" value="1"/>
</dbReference>
<reference evidence="4" key="2">
    <citation type="journal article" date="2020" name="Nat. Ecol. Evol.">
        <title>Deeply conserved synteny resolves early events in vertebrate evolution.</title>
        <authorList>
            <person name="Simakov O."/>
            <person name="Marletaz F."/>
            <person name="Yue J.X."/>
            <person name="O'Connell B."/>
            <person name="Jenkins J."/>
            <person name="Brandt A."/>
            <person name="Calef R."/>
            <person name="Tung C.H."/>
            <person name="Huang T.K."/>
            <person name="Schmutz J."/>
            <person name="Satoh N."/>
            <person name="Yu J.K."/>
            <person name="Putnam N.H."/>
            <person name="Green R.E."/>
            <person name="Rokhsar D.S."/>
        </authorList>
    </citation>
    <scope>NUCLEOTIDE SEQUENCE [LARGE SCALE GENOMIC DNA]</scope>
    <source>
        <strain evidence="4">S238N-H82</strain>
    </source>
</reference>
<dbReference type="KEGG" id="bfo:118414931"/>
<dbReference type="AlphaFoldDB" id="A0A9J7L3A9"/>
<dbReference type="Pfam" id="PF00059">
    <property type="entry name" value="Lectin_C"/>
    <property type="match status" value="1"/>
</dbReference>
<proteinExistence type="predicted"/>
<dbReference type="Gene3D" id="3.10.100.10">
    <property type="entry name" value="Mannose-Binding Protein A, subunit A"/>
    <property type="match status" value="1"/>
</dbReference>
<keyword evidence="2" id="KW-1015">Disulfide bond</keyword>
<dbReference type="SMART" id="SM00034">
    <property type="entry name" value="CLECT"/>
    <property type="match status" value="1"/>
</dbReference>
<name>A0A9J7L3A9_BRAFL</name>
<evidence type="ECO:0000256" key="2">
    <source>
        <dbReference type="ARBA" id="ARBA00023157"/>
    </source>
</evidence>
<dbReference type="RefSeq" id="XP_035675162.1">
    <property type="nucleotide sequence ID" value="XM_035819269.1"/>
</dbReference>
<dbReference type="InterPro" id="IPR036084">
    <property type="entry name" value="Ser_inhib-like_sf"/>
</dbReference>
<dbReference type="FunFam" id="2.10.25.10:FF:000055">
    <property type="entry name" value="alpha-tectorin isoform X1"/>
    <property type="match status" value="3"/>
</dbReference>
<dbReference type="Proteomes" id="UP000001554">
    <property type="component" value="Chromosome 4"/>
</dbReference>
<dbReference type="Pfam" id="PF01826">
    <property type="entry name" value="TIL"/>
    <property type="match status" value="3"/>
</dbReference>
<dbReference type="Gene3D" id="2.10.25.10">
    <property type="entry name" value="Laminin"/>
    <property type="match status" value="3"/>
</dbReference>
<gene>
    <name evidence="5" type="primary">LOC118414931</name>
</gene>
<dbReference type="PROSITE" id="PS50041">
    <property type="entry name" value="C_TYPE_LECTIN_2"/>
    <property type="match status" value="1"/>
</dbReference>
<organism evidence="4 5">
    <name type="scientific">Branchiostoma floridae</name>
    <name type="common">Florida lancelet</name>
    <name type="synonym">Amphioxus</name>
    <dbReference type="NCBI Taxonomy" id="7739"/>
    <lineage>
        <taxon>Eukaryota</taxon>
        <taxon>Metazoa</taxon>
        <taxon>Chordata</taxon>
        <taxon>Cephalochordata</taxon>
        <taxon>Leptocardii</taxon>
        <taxon>Amphioxiformes</taxon>
        <taxon>Branchiostomatidae</taxon>
        <taxon>Branchiostoma</taxon>
    </lineage>
</organism>
<evidence type="ECO:0000259" key="3">
    <source>
        <dbReference type="PROSITE" id="PS50041"/>
    </source>
</evidence>
<dbReference type="GO" id="GO:0030414">
    <property type="term" value="F:peptidase inhibitor activity"/>
    <property type="evidence" value="ECO:0007669"/>
    <property type="project" value="UniProtKB-KW"/>
</dbReference>
<reference evidence="5" key="3">
    <citation type="submission" date="2025-08" db="UniProtKB">
        <authorList>
            <consortium name="RefSeq"/>
        </authorList>
    </citation>
    <scope>IDENTIFICATION</scope>
</reference>
<feature type="non-terminal residue" evidence="5">
    <location>
        <position position="1"/>
    </location>
</feature>
<dbReference type="InterPro" id="IPR051368">
    <property type="entry name" value="SerProtInhib-TIL_Domain"/>
</dbReference>
<dbReference type="InterPro" id="IPR002919">
    <property type="entry name" value="TIL_dom"/>
</dbReference>
<dbReference type="OrthoDB" id="6236007at2759"/>
<dbReference type="PANTHER" id="PTHR23259">
    <property type="entry name" value="RIDDLE"/>
    <property type="match status" value="1"/>
</dbReference>
<dbReference type="SUPFAM" id="SSF56436">
    <property type="entry name" value="C-type lectin-like"/>
    <property type="match status" value="1"/>
</dbReference>
<dbReference type="CDD" id="cd19941">
    <property type="entry name" value="TIL"/>
    <property type="match status" value="3"/>
</dbReference>
<evidence type="ECO:0000313" key="4">
    <source>
        <dbReference type="Proteomes" id="UP000001554"/>
    </source>
</evidence>
<keyword evidence="4" id="KW-1185">Reference proteome</keyword>
<protein>
    <submittedName>
        <fullName evidence="5">Zonadhesin-like</fullName>
    </submittedName>
</protein>
<sequence>SSGLTCVIDPGDPLGSFNAAGTCECPAHSTWNPCGSACPTTCETLGTNVICPEICVPGCTCDDGYVLKNSSCVLQDQCGETECPAHSSWDWCGLACPTTCENLGTNVICPKICIAGCTCDDGYVLNNGSCIPEDQCEGTEPTSEPPCPPHSEWNECGSACPATCADPSSAQPCLAVCAPRCVCVDGYVLDDGDCIPVDQCSSDGCDYEGEQYDDGDEWAVRDSPGLVCQCEGTEVVCYVIDCAPGYIHVIGRNGLWTCQRQTQCPEGYLHRPGSCYKLVTTPSSYGAAEQQCFQDGSQLVTAKTKKTYDLIRRAAGSVAGGDVWIGLSDRVTEGTLIWSDGDPYKRRKRNKFWAKRALRLNLPGNDCVYMSSVRRDKYRWRFGNCDDERMFICEFVL</sequence>
<dbReference type="InterPro" id="IPR016186">
    <property type="entry name" value="C-type_lectin-like/link_sf"/>
</dbReference>
<dbReference type="InterPro" id="IPR016187">
    <property type="entry name" value="CTDL_fold"/>
</dbReference>
<dbReference type="CDD" id="cd00037">
    <property type="entry name" value="CLECT"/>
    <property type="match status" value="1"/>
</dbReference>
<dbReference type="GeneID" id="118414931"/>
<keyword evidence="1" id="KW-0646">Protease inhibitor</keyword>
<reference evidence="5" key="1">
    <citation type="journal article" date="2016" name="Genome Biol. Evol.">
        <title>Conserved non-coding elements in the most distant genera of cephalochordates: the Goldilocks principle.</title>
        <authorList>
            <person name="Yue J.X."/>
            <person name="Kozmikova I."/>
            <person name="Ono H."/>
            <person name="Nossa C.W."/>
            <person name="Kozmik Z."/>
            <person name="Putnam N.H."/>
            <person name="Yu J.K."/>
            <person name="Holland L.Z."/>
        </authorList>
    </citation>
    <scope>NUCLEOTIDE SEQUENCE</scope>
</reference>
<accession>A0A9J7L3A9</accession>
<evidence type="ECO:0000313" key="5">
    <source>
        <dbReference type="RefSeq" id="XP_035675162.1"/>
    </source>
</evidence>
<dbReference type="InterPro" id="IPR001304">
    <property type="entry name" value="C-type_lectin-like"/>
</dbReference>
<feature type="domain" description="C-type lectin" evidence="3">
    <location>
        <begin position="271"/>
        <end position="394"/>
    </location>
</feature>
<dbReference type="SUPFAM" id="SSF57567">
    <property type="entry name" value="Serine protease inhibitors"/>
    <property type="match status" value="3"/>
</dbReference>
<evidence type="ECO:0000256" key="1">
    <source>
        <dbReference type="ARBA" id="ARBA00022690"/>
    </source>
</evidence>